<dbReference type="GO" id="GO:0016020">
    <property type="term" value="C:membrane"/>
    <property type="evidence" value="ECO:0007669"/>
    <property type="project" value="UniProtKB-SubCell"/>
</dbReference>
<evidence type="ECO:0000313" key="8">
    <source>
        <dbReference type="EMBL" id="KAB5541380.1"/>
    </source>
</evidence>
<reference evidence="9" key="1">
    <citation type="journal article" date="2019" name="Gigascience">
        <title>De novo genome assembly of the endangered Acer yangbiense, a plant species with extremely small populations endemic to Yunnan Province, China.</title>
        <authorList>
            <person name="Yang J."/>
            <person name="Wariss H.M."/>
            <person name="Tao L."/>
            <person name="Zhang R."/>
            <person name="Yun Q."/>
            <person name="Hollingsworth P."/>
            <person name="Dao Z."/>
            <person name="Luo G."/>
            <person name="Guo H."/>
            <person name="Ma Y."/>
            <person name="Sun W."/>
        </authorList>
    </citation>
    <scope>NUCLEOTIDE SEQUENCE [LARGE SCALE GENOMIC DNA]</scope>
    <source>
        <strain evidence="9">cv. br00</strain>
    </source>
</reference>
<evidence type="ECO:0000256" key="7">
    <source>
        <dbReference type="SAM" id="Phobius"/>
    </source>
</evidence>
<accession>A0A5N5LFF9</accession>
<keyword evidence="2" id="KW-0813">Transport</keyword>
<dbReference type="Pfam" id="PF08041">
    <property type="entry name" value="PetM"/>
    <property type="match status" value="1"/>
</dbReference>
<proteinExistence type="inferred from homology"/>
<evidence type="ECO:0000256" key="3">
    <source>
        <dbReference type="ARBA" id="ARBA00022692"/>
    </source>
</evidence>
<keyword evidence="6 7" id="KW-0472">Membrane</keyword>
<evidence type="ECO:0000256" key="4">
    <source>
        <dbReference type="ARBA" id="ARBA00022982"/>
    </source>
</evidence>
<name>A0A5N5LFF9_9ROSI</name>
<dbReference type="EMBL" id="VDCV01000009">
    <property type="protein sequence ID" value="KAB5541380.1"/>
    <property type="molecule type" value="Genomic_DNA"/>
</dbReference>
<comment type="caution">
    <text evidence="8">The sequence shown here is derived from an EMBL/GenBank/DDBJ whole genome shotgun (WGS) entry which is preliminary data.</text>
</comment>
<comment type="subcellular location">
    <subcellularLocation>
        <location evidence="1">Membrane</location>
        <topology evidence="1">Single-pass membrane protein</topology>
    </subcellularLocation>
</comment>
<keyword evidence="4" id="KW-0249">Electron transport</keyword>
<dbReference type="SUPFAM" id="SSF103441">
    <property type="entry name" value="PetM subunit of the cytochrome b6f complex"/>
    <property type="match status" value="1"/>
</dbReference>
<evidence type="ECO:0000256" key="1">
    <source>
        <dbReference type="ARBA" id="ARBA00004167"/>
    </source>
</evidence>
<evidence type="ECO:0000313" key="9">
    <source>
        <dbReference type="Proteomes" id="UP000326939"/>
    </source>
</evidence>
<evidence type="ECO:0000256" key="6">
    <source>
        <dbReference type="ARBA" id="ARBA00023136"/>
    </source>
</evidence>
<sequence length="288" mass="31408">MSMLSVEKPRSRTDAYNLREKSLIFSQFNEMELAITEDGFVEDVDEHESLVNQKVKLKSARAKITSETQTRRWRSVTQVTGFVTLQIWKKRNCVLALSSGVLRVNITSFKNCCNISKGDPWNYECILVDLCSTFANRDGGQQLVGGCVFELIRLRALRAFIEGSWSMATASATLSPATLATATVSSPKRKQIKVRYIAGLNSFGGLKAHNGVSSLGLPVRTEQSFAKVVSSLRAPSKGKGRSGGALSSTCSDVGEIFRIAAIMNGLVLVGVAVGFVLLRIEAFVEESE</sequence>
<feature type="transmembrane region" description="Helical" evidence="7">
    <location>
        <begin position="256"/>
        <end position="278"/>
    </location>
</feature>
<organism evidence="8 9">
    <name type="scientific">Salix brachista</name>
    <dbReference type="NCBI Taxonomy" id="2182728"/>
    <lineage>
        <taxon>Eukaryota</taxon>
        <taxon>Viridiplantae</taxon>
        <taxon>Streptophyta</taxon>
        <taxon>Embryophyta</taxon>
        <taxon>Tracheophyta</taxon>
        <taxon>Spermatophyta</taxon>
        <taxon>Magnoliopsida</taxon>
        <taxon>eudicotyledons</taxon>
        <taxon>Gunneridae</taxon>
        <taxon>Pentapetalae</taxon>
        <taxon>rosids</taxon>
        <taxon>fabids</taxon>
        <taxon>Malpighiales</taxon>
        <taxon>Salicaceae</taxon>
        <taxon>Saliceae</taxon>
        <taxon>Salix</taxon>
    </lineage>
</organism>
<dbReference type="Proteomes" id="UP000326939">
    <property type="component" value="Chromosome 9"/>
</dbReference>
<protein>
    <recommendedName>
        <fullName evidence="10">Cytochrome b6-f complex subunit 7</fullName>
    </recommendedName>
</protein>
<dbReference type="AlphaFoldDB" id="A0A5N5LFF9"/>
<dbReference type="GO" id="GO:0009512">
    <property type="term" value="C:cytochrome b6f complex"/>
    <property type="evidence" value="ECO:0007669"/>
    <property type="project" value="InterPro"/>
</dbReference>
<dbReference type="PANTHER" id="PTHR34951:SF1">
    <property type="entry name" value="B6F COMPLEX SUBUNIT, PUTATIVE, EXPRESSED-RELATED"/>
    <property type="match status" value="1"/>
</dbReference>
<dbReference type="PANTHER" id="PTHR34951">
    <property type="entry name" value="B6F COMPLEX SUBUNIT, PUTATIVE, EXPRESSED-RELATED"/>
    <property type="match status" value="1"/>
</dbReference>
<keyword evidence="5 7" id="KW-1133">Transmembrane helix</keyword>
<dbReference type="HAMAP" id="MF_00396">
    <property type="entry name" value="Cytb6_f_PetM"/>
    <property type="match status" value="1"/>
</dbReference>
<evidence type="ECO:0008006" key="10">
    <source>
        <dbReference type="Google" id="ProtNLM"/>
    </source>
</evidence>
<gene>
    <name evidence="8" type="ORF">DKX38_014354</name>
</gene>
<evidence type="ECO:0000256" key="5">
    <source>
        <dbReference type="ARBA" id="ARBA00022989"/>
    </source>
</evidence>
<dbReference type="InterPro" id="IPR053333">
    <property type="entry name" value="Cytochrome_b6-f_sub7"/>
</dbReference>
<dbReference type="InterPro" id="IPR012595">
    <property type="entry name" value="PetM_cyt_b6/f_cplx_su7"/>
</dbReference>
<evidence type="ECO:0000256" key="2">
    <source>
        <dbReference type="ARBA" id="ARBA00022448"/>
    </source>
</evidence>
<keyword evidence="9" id="KW-1185">Reference proteome</keyword>
<keyword evidence="3 7" id="KW-0812">Transmembrane</keyword>